<name>A8LP86_DINSH</name>
<evidence type="ECO:0000256" key="5">
    <source>
        <dbReference type="SAM" id="MobiDB-lite"/>
    </source>
</evidence>
<feature type="transmembrane region" description="Helical" evidence="6">
    <location>
        <begin position="45"/>
        <end position="63"/>
    </location>
</feature>
<dbReference type="HOGENOM" id="CLU_028454_0_0_5"/>
<evidence type="ECO:0000256" key="1">
    <source>
        <dbReference type="ARBA" id="ARBA00004370"/>
    </source>
</evidence>
<reference evidence="9" key="1">
    <citation type="journal article" date="2010" name="ISME J.">
        <title>The complete genome sequence of the algal symbiont Dinoroseobacter shibae: a hitchhiker's guide to life in the sea.</title>
        <authorList>
            <person name="Wagner-Dobler I."/>
            <person name="Ballhausen B."/>
            <person name="Berger M."/>
            <person name="Brinkhoff T."/>
            <person name="Buchholz I."/>
            <person name="Bunk B."/>
            <person name="Cypionka H."/>
            <person name="Daniel R."/>
            <person name="Drepper T."/>
            <person name="Gerdts G."/>
            <person name="Hahnke S."/>
            <person name="Han C."/>
            <person name="Jahn D."/>
            <person name="Kalhoefer D."/>
            <person name="Kiss H."/>
            <person name="Klenk H.P."/>
            <person name="Kyrpides N."/>
            <person name="Liebl W."/>
            <person name="Liesegang H."/>
            <person name="Meincke L."/>
            <person name="Pati A."/>
            <person name="Petersen J."/>
            <person name="Piekarski T."/>
            <person name="Pommerenke C."/>
            <person name="Pradella S."/>
            <person name="Pukall R."/>
            <person name="Rabus R."/>
            <person name="Stackebrandt E."/>
            <person name="Thole S."/>
            <person name="Thompson L."/>
            <person name="Tielen P."/>
            <person name="Tomasch J."/>
            <person name="von Jan M."/>
            <person name="Wanphrut N."/>
            <person name="Wichels A."/>
            <person name="Zech H."/>
            <person name="Simon M."/>
        </authorList>
    </citation>
    <scope>NUCLEOTIDE SEQUENCE [LARGE SCALE GENOMIC DNA]</scope>
    <source>
        <strain evidence="9">DSM 16493 / NCIMB 14021 / DFL 12</strain>
    </source>
</reference>
<dbReference type="InterPro" id="IPR011990">
    <property type="entry name" value="TPR-like_helical_dom_sf"/>
</dbReference>
<feature type="region of interest" description="Disordered" evidence="5">
    <location>
        <begin position="477"/>
        <end position="502"/>
    </location>
</feature>
<dbReference type="Gene3D" id="1.25.40.10">
    <property type="entry name" value="Tetratricopeptide repeat domain"/>
    <property type="match status" value="1"/>
</dbReference>
<dbReference type="InterPro" id="IPR010817">
    <property type="entry name" value="HemY_N"/>
</dbReference>
<dbReference type="AlphaFoldDB" id="A8LP86"/>
<organism evidence="8 9">
    <name type="scientific">Dinoroseobacter shibae (strain DSM 16493 / NCIMB 14021 / DFL 12)</name>
    <dbReference type="NCBI Taxonomy" id="398580"/>
    <lineage>
        <taxon>Bacteria</taxon>
        <taxon>Pseudomonadati</taxon>
        <taxon>Pseudomonadota</taxon>
        <taxon>Alphaproteobacteria</taxon>
        <taxon>Rhodobacterales</taxon>
        <taxon>Roseobacteraceae</taxon>
        <taxon>Dinoroseobacter</taxon>
    </lineage>
</organism>
<dbReference type="KEGG" id="dsh:Dshi_3418"/>
<dbReference type="PIRSF" id="PIRSF031802">
    <property type="entry name" value="UCP031802"/>
    <property type="match status" value="1"/>
</dbReference>
<dbReference type="OrthoDB" id="9798343at2"/>
<comment type="subcellular location">
    <subcellularLocation>
        <location evidence="1">Membrane</location>
    </subcellularLocation>
</comment>
<keyword evidence="9" id="KW-1185">Reference proteome</keyword>
<accession>A8LP86</accession>
<feature type="domain" description="HemY N-terminal" evidence="7">
    <location>
        <begin position="32"/>
        <end position="143"/>
    </location>
</feature>
<gene>
    <name evidence="8" type="ordered locus">Dshi_3418</name>
</gene>
<dbReference type="SUPFAM" id="SSF48452">
    <property type="entry name" value="TPR-like"/>
    <property type="match status" value="1"/>
</dbReference>
<dbReference type="Proteomes" id="UP000006833">
    <property type="component" value="Chromosome"/>
</dbReference>
<proteinExistence type="predicted"/>
<evidence type="ECO:0000259" key="7">
    <source>
        <dbReference type="Pfam" id="PF07219"/>
    </source>
</evidence>
<dbReference type="InterPro" id="IPR016982">
    <property type="entry name" value="Mms48"/>
</dbReference>
<dbReference type="eggNOG" id="COG3898">
    <property type="taxonomic scope" value="Bacteria"/>
</dbReference>
<evidence type="ECO:0000256" key="4">
    <source>
        <dbReference type="ARBA" id="ARBA00023136"/>
    </source>
</evidence>
<protein>
    <recommendedName>
        <fullName evidence="7">HemY N-terminal domain-containing protein</fullName>
    </recommendedName>
</protein>
<sequence length="502" mass="54216">MLWSLLKILIFVTLVAALTFGATLLMETGEQVRISLASTEFTLSPVAAVVLSLVLLGAAYLLFKLAGLLLATLKFLNGDETAISRYFMRNRERKGFEALAQGMMALASGEGRVAMAKAARAERYLGRPDLTQLLTAQAAELSGDRAKATETYKKMLTDERTKFVGVRGLLHQKLSEGDTETAMALAEKAFALKPRNGEVQDTLLRLQAGDENWAGARKTLAAKLKSGDLPRDVHKRRDAVLAYSEAADAVEAGKMDKAEAHANEANRLAPGLVPSAALAARMAIRAGKQRQATKLLRKAWELNPHPELAAAYAEIVPDETAAARIKRFEALVKPNPNHDESRLLMAELFIAAEDFPAARKAMGDLYETKPNARSLTIMAAVERGEGSDDAIVRAWLAKAVTASRGPQWTCENCNNIHASWTPVCGNCGAFDSLSWVEPPESEIALTNSAEMLPLIVGAIADQSAKKDPEEEVIVPDVVDITPTETGDDNVSKEDEAPAQKSA</sequence>
<keyword evidence="4 6" id="KW-0472">Membrane</keyword>
<keyword evidence="3 6" id="KW-1133">Transmembrane helix</keyword>
<evidence type="ECO:0000313" key="9">
    <source>
        <dbReference type="Proteomes" id="UP000006833"/>
    </source>
</evidence>
<evidence type="ECO:0000313" key="8">
    <source>
        <dbReference type="EMBL" id="ABV95151.1"/>
    </source>
</evidence>
<evidence type="ECO:0000256" key="3">
    <source>
        <dbReference type="ARBA" id="ARBA00022989"/>
    </source>
</evidence>
<dbReference type="STRING" id="398580.Dshi_3418"/>
<dbReference type="Pfam" id="PF07219">
    <property type="entry name" value="HemY_N"/>
    <property type="match status" value="1"/>
</dbReference>
<dbReference type="EMBL" id="CP000830">
    <property type="protein sequence ID" value="ABV95151.1"/>
    <property type="molecule type" value="Genomic_DNA"/>
</dbReference>
<keyword evidence="2 6" id="KW-0812">Transmembrane</keyword>
<dbReference type="GO" id="GO:0016020">
    <property type="term" value="C:membrane"/>
    <property type="evidence" value="ECO:0007669"/>
    <property type="project" value="UniProtKB-SubCell"/>
</dbReference>
<evidence type="ECO:0000256" key="2">
    <source>
        <dbReference type="ARBA" id="ARBA00022692"/>
    </source>
</evidence>
<feature type="compositionally biased region" description="Basic and acidic residues" evidence="5">
    <location>
        <begin position="489"/>
        <end position="502"/>
    </location>
</feature>
<dbReference type="RefSeq" id="WP_012180075.1">
    <property type="nucleotide sequence ID" value="NC_009952.1"/>
</dbReference>
<evidence type="ECO:0000256" key="6">
    <source>
        <dbReference type="SAM" id="Phobius"/>
    </source>
</evidence>